<evidence type="ECO:0000256" key="3">
    <source>
        <dbReference type="ARBA" id="ARBA00022692"/>
    </source>
</evidence>
<feature type="transmembrane region" description="Helical" evidence="6">
    <location>
        <begin position="25"/>
        <end position="44"/>
    </location>
</feature>
<feature type="transmembrane region" description="Helical" evidence="6">
    <location>
        <begin position="75"/>
        <end position="97"/>
    </location>
</feature>
<evidence type="ECO:0000313" key="7">
    <source>
        <dbReference type="EMBL" id="TXL70705.1"/>
    </source>
</evidence>
<feature type="transmembrane region" description="Helical" evidence="6">
    <location>
        <begin position="198"/>
        <end position="218"/>
    </location>
</feature>
<comment type="caution">
    <text evidence="7">The sequence shown here is derived from an EMBL/GenBank/DDBJ whole genome shotgun (WGS) entry which is preliminary data.</text>
</comment>
<accession>A0A5C8PAA4</accession>
<gene>
    <name evidence="7" type="ORF">FHP25_33575</name>
</gene>
<dbReference type="PANTHER" id="PTHR30482:SF20">
    <property type="entry name" value="HIGH-AFFINITY BRANCHED-CHAIN AMINO ACID TRANSPORT SYSTEM PERMEASE PROTEIN LIVM"/>
    <property type="match status" value="1"/>
</dbReference>
<sequence length="321" mass="34583">MLVLAPIDLTGIGIPYPGLKRYGTYIMTLWLVTAIAAMGVNLIVGYAGLETLAQAAFVGIGAYVTALMVKAGWPFGLAFLASGVAAFAVGIMLGFPALRVRKHYLAFVTLAFSVLAWLVFRNEQWLTGGVMGIGDISRPTLFGHTLRRHVDFYWFVLAITAVLTFALWWIIRSPWGRAFTALRENPIRAESLGVDVRLYTLLAFAIGSAYGGLAGSLYAPLVEFIDPNPFALGPSLLFMLMVVVGGAGRFAGPFVGAAVAVLLPEWLRFAEGFYLLIYAVLVMTMMAFCPTGIMGLAERLLPARRRPTAAATAPLLGEAKP</sequence>
<keyword evidence="8" id="KW-1185">Reference proteome</keyword>
<dbReference type="GO" id="GO:0005886">
    <property type="term" value="C:plasma membrane"/>
    <property type="evidence" value="ECO:0007669"/>
    <property type="project" value="UniProtKB-SubCell"/>
</dbReference>
<protein>
    <submittedName>
        <fullName evidence="7">Branched-chain amino acid ABC transporter permease</fullName>
    </submittedName>
</protein>
<organism evidence="7 8">
    <name type="scientific">Vineibacter terrae</name>
    <dbReference type="NCBI Taxonomy" id="2586908"/>
    <lineage>
        <taxon>Bacteria</taxon>
        <taxon>Pseudomonadati</taxon>
        <taxon>Pseudomonadota</taxon>
        <taxon>Alphaproteobacteria</taxon>
        <taxon>Hyphomicrobiales</taxon>
        <taxon>Vineibacter</taxon>
    </lineage>
</organism>
<reference evidence="7 8" key="1">
    <citation type="submission" date="2019-06" db="EMBL/GenBank/DDBJ databases">
        <title>New taxonomy in bacterial strain CC-CFT640, isolated from vineyard.</title>
        <authorList>
            <person name="Lin S.-Y."/>
            <person name="Tsai C.-F."/>
            <person name="Young C.-C."/>
        </authorList>
    </citation>
    <scope>NUCLEOTIDE SEQUENCE [LARGE SCALE GENOMIC DNA]</scope>
    <source>
        <strain evidence="7 8">CC-CFT640</strain>
    </source>
</reference>
<proteinExistence type="predicted"/>
<dbReference type="PANTHER" id="PTHR30482">
    <property type="entry name" value="HIGH-AFFINITY BRANCHED-CHAIN AMINO ACID TRANSPORT SYSTEM PERMEASE"/>
    <property type="match status" value="1"/>
</dbReference>
<keyword evidence="2" id="KW-1003">Cell membrane</keyword>
<dbReference type="InterPro" id="IPR001851">
    <property type="entry name" value="ABC_transp_permease"/>
</dbReference>
<dbReference type="Proteomes" id="UP000321638">
    <property type="component" value="Unassembled WGS sequence"/>
</dbReference>
<dbReference type="RefSeq" id="WP_147851384.1">
    <property type="nucleotide sequence ID" value="NZ_VDUZ01000055.1"/>
</dbReference>
<keyword evidence="3 6" id="KW-0812">Transmembrane</keyword>
<keyword evidence="5 6" id="KW-0472">Membrane</keyword>
<evidence type="ECO:0000256" key="5">
    <source>
        <dbReference type="ARBA" id="ARBA00023136"/>
    </source>
</evidence>
<comment type="subcellular location">
    <subcellularLocation>
        <location evidence="1">Cell membrane</location>
        <topology evidence="1">Multi-pass membrane protein</topology>
    </subcellularLocation>
</comment>
<name>A0A5C8PAA4_9HYPH</name>
<feature type="transmembrane region" description="Helical" evidence="6">
    <location>
        <begin position="104"/>
        <end position="120"/>
    </location>
</feature>
<dbReference type="AlphaFoldDB" id="A0A5C8PAA4"/>
<feature type="transmembrane region" description="Helical" evidence="6">
    <location>
        <begin position="51"/>
        <end position="69"/>
    </location>
</feature>
<feature type="transmembrane region" description="Helical" evidence="6">
    <location>
        <begin position="238"/>
        <end position="263"/>
    </location>
</feature>
<feature type="transmembrane region" description="Helical" evidence="6">
    <location>
        <begin position="275"/>
        <end position="297"/>
    </location>
</feature>
<dbReference type="Pfam" id="PF02653">
    <property type="entry name" value="BPD_transp_2"/>
    <property type="match status" value="1"/>
</dbReference>
<dbReference type="InterPro" id="IPR043428">
    <property type="entry name" value="LivM-like"/>
</dbReference>
<dbReference type="OrthoDB" id="9034298at2"/>
<feature type="transmembrane region" description="Helical" evidence="6">
    <location>
        <begin position="152"/>
        <end position="171"/>
    </location>
</feature>
<dbReference type="GO" id="GO:0015658">
    <property type="term" value="F:branched-chain amino acid transmembrane transporter activity"/>
    <property type="evidence" value="ECO:0007669"/>
    <property type="project" value="InterPro"/>
</dbReference>
<keyword evidence="4 6" id="KW-1133">Transmembrane helix</keyword>
<evidence type="ECO:0000256" key="6">
    <source>
        <dbReference type="SAM" id="Phobius"/>
    </source>
</evidence>
<dbReference type="CDD" id="cd06581">
    <property type="entry name" value="TM_PBP1_LivM_like"/>
    <property type="match status" value="1"/>
</dbReference>
<evidence type="ECO:0000256" key="4">
    <source>
        <dbReference type="ARBA" id="ARBA00022989"/>
    </source>
</evidence>
<evidence type="ECO:0000256" key="1">
    <source>
        <dbReference type="ARBA" id="ARBA00004651"/>
    </source>
</evidence>
<evidence type="ECO:0000313" key="8">
    <source>
        <dbReference type="Proteomes" id="UP000321638"/>
    </source>
</evidence>
<dbReference type="EMBL" id="VDUZ01000055">
    <property type="protein sequence ID" value="TXL70705.1"/>
    <property type="molecule type" value="Genomic_DNA"/>
</dbReference>
<evidence type="ECO:0000256" key="2">
    <source>
        <dbReference type="ARBA" id="ARBA00022475"/>
    </source>
</evidence>